<dbReference type="AlphaFoldDB" id="I7CFN7"/>
<dbReference type="KEGG" id="mhl:MHLP_02230"/>
<protein>
    <submittedName>
        <fullName evidence="1">Uncharacterized protein</fullName>
    </submittedName>
</protein>
<dbReference type="EMBL" id="CP003731">
    <property type="protein sequence ID" value="AFO52026.1"/>
    <property type="molecule type" value="Genomic_DNA"/>
</dbReference>
<name>I7CFN7_MYCHA</name>
<gene>
    <name evidence="1" type="ordered locus">MHLP_02230</name>
</gene>
<evidence type="ECO:0000313" key="1">
    <source>
        <dbReference type="EMBL" id="AFO52026.1"/>
    </source>
</evidence>
<sequence length="146" mass="16291">MFSALRPIACAFIGTGSLIGGTFGTFKVVSEVKRPKYFVGNKYCLSNKHNVCIYFGRSGESFRSDDGIWVDPGTASAVTPIESAGWLNMDSIKEEVKELFKEHPGLESFTKDKISEYEKKGCTYKYGEETVSSGNKALWYKLECPR</sequence>
<dbReference type="Proteomes" id="UP000006502">
    <property type="component" value="Chromosome"/>
</dbReference>
<evidence type="ECO:0000313" key="2">
    <source>
        <dbReference type="Proteomes" id="UP000006502"/>
    </source>
</evidence>
<organism evidence="1 2">
    <name type="scientific">Mycoplasma haematolamae (strain Purdue)</name>
    <dbReference type="NCBI Taxonomy" id="1212765"/>
    <lineage>
        <taxon>Bacteria</taxon>
        <taxon>Bacillati</taxon>
        <taxon>Mycoplasmatota</taxon>
        <taxon>Mollicutes</taxon>
        <taxon>Mycoplasmataceae</taxon>
        <taxon>Mycoplasma</taxon>
    </lineage>
</organism>
<proteinExistence type="predicted"/>
<keyword evidence="2" id="KW-1185">Reference proteome</keyword>
<accession>I7CFN7</accession>
<dbReference type="PATRIC" id="fig|1212765.3.peg.500"/>
<reference evidence="1 2" key="1">
    <citation type="journal article" date="2012" name="J. Bacteriol.">
        <title>Genome Sequence of "Candidatus Mycoplasma haemolamae" Strain Purdue, a Red Blood Cell Pathogen of Alpacas (Vicugna pacos) and Llamas (Lama glama).</title>
        <authorList>
            <person name="Guimaraes A.M."/>
            <person name="Toth B."/>
            <person name="Santos A.P."/>
            <person name="do Nascimento N.C."/>
            <person name="Kritchevsky J.E."/>
            <person name="Messick J.B."/>
        </authorList>
    </citation>
    <scope>NUCLEOTIDE SEQUENCE [LARGE SCALE GENOMIC DNA]</scope>
    <source>
        <strain evidence="1 2">Purdue</strain>
    </source>
</reference>
<dbReference type="HOGENOM" id="CLU_147348_0_0_14"/>
<reference evidence="2" key="2">
    <citation type="submission" date="2012-07" db="EMBL/GenBank/DDBJ databases">
        <title>Complete genome sequence of 'Candidatus Mycoplasma haemolamae'.</title>
        <authorList>
            <person name="Guimaraes A.M.S."/>
            <person name="Toth B."/>
            <person name="Santos A.P."/>
            <person name="Nascimento N.C."/>
            <person name="Sojka J.E."/>
            <person name="Messick J.B."/>
        </authorList>
    </citation>
    <scope>NUCLEOTIDE SEQUENCE [LARGE SCALE GENOMIC DNA]</scope>
    <source>
        <strain evidence="2">Purdue</strain>
    </source>
</reference>